<dbReference type="EnsemblPlants" id="Solyc07g053440.3.1">
    <property type="protein sequence ID" value="Solyc07g053440.3.1"/>
    <property type="gene ID" value="Solyc07g053440.3"/>
</dbReference>
<keyword evidence="2" id="KW-1185">Reference proteome</keyword>
<dbReference type="InParanoid" id="A0A3Q7HF28"/>
<dbReference type="AlphaFoldDB" id="A0A3Q7HF28"/>
<dbReference type="Gramene" id="Solyc07g053440.3.1">
    <property type="protein sequence ID" value="Solyc07g053440.3.1"/>
    <property type="gene ID" value="Solyc07g053440.3"/>
</dbReference>
<proteinExistence type="predicted"/>
<sequence>MNDLLCQIFSSMVEKMQDTWPTLTCIEMSRRKLNRDFLQMFSLHSTWCFLYYSPEGGVMQAFLEKAYYSSGWFIYCRIGWTTKMGTPFIIERFFIFDSLTRNSIKDKVISMH</sequence>
<protein>
    <submittedName>
        <fullName evidence="1">Uncharacterized protein</fullName>
    </submittedName>
</protein>
<dbReference type="Proteomes" id="UP000004994">
    <property type="component" value="Chromosome 7"/>
</dbReference>
<evidence type="ECO:0000313" key="2">
    <source>
        <dbReference type="Proteomes" id="UP000004994"/>
    </source>
</evidence>
<organism evidence="1">
    <name type="scientific">Solanum lycopersicum</name>
    <name type="common">Tomato</name>
    <name type="synonym">Lycopersicon esculentum</name>
    <dbReference type="NCBI Taxonomy" id="4081"/>
    <lineage>
        <taxon>Eukaryota</taxon>
        <taxon>Viridiplantae</taxon>
        <taxon>Streptophyta</taxon>
        <taxon>Embryophyta</taxon>
        <taxon>Tracheophyta</taxon>
        <taxon>Spermatophyta</taxon>
        <taxon>Magnoliopsida</taxon>
        <taxon>eudicotyledons</taxon>
        <taxon>Gunneridae</taxon>
        <taxon>Pentapetalae</taxon>
        <taxon>asterids</taxon>
        <taxon>lamiids</taxon>
        <taxon>Solanales</taxon>
        <taxon>Solanaceae</taxon>
        <taxon>Solanoideae</taxon>
        <taxon>Solaneae</taxon>
        <taxon>Solanum</taxon>
        <taxon>Solanum subgen. Lycopersicon</taxon>
    </lineage>
</organism>
<accession>A0A3Q7HF28</accession>
<name>A0A3Q7HF28_SOLLC</name>
<reference evidence="1" key="2">
    <citation type="submission" date="2019-01" db="UniProtKB">
        <authorList>
            <consortium name="EnsemblPlants"/>
        </authorList>
    </citation>
    <scope>IDENTIFICATION</scope>
    <source>
        <strain evidence="1">cv. Heinz 1706</strain>
    </source>
</reference>
<evidence type="ECO:0000313" key="1">
    <source>
        <dbReference type="EnsemblPlants" id="Solyc07g053440.3.1"/>
    </source>
</evidence>
<reference evidence="1" key="1">
    <citation type="journal article" date="2012" name="Nature">
        <title>The tomato genome sequence provides insights into fleshy fruit evolution.</title>
        <authorList>
            <consortium name="Tomato Genome Consortium"/>
        </authorList>
    </citation>
    <scope>NUCLEOTIDE SEQUENCE [LARGE SCALE GENOMIC DNA]</scope>
    <source>
        <strain evidence="1">cv. Heinz 1706</strain>
    </source>
</reference>